<dbReference type="SUPFAM" id="SSF48371">
    <property type="entry name" value="ARM repeat"/>
    <property type="match status" value="1"/>
</dbReference>
<evidence type="ECO:0000313" key="4">
    <source>
        <dbReference type="Proteomes" id="UP001224775"/>
    </source>
</evidence>
<dbReference type="Gene3D" id="1.25.10.10">
    <property type="entry name" value="Leucine-rich Repeat Variant"/>
    <property type="match status" value="1"/>
</dbReference>
<gene>
    <name evidence="3" type="ORF">QTG54_011820</name>
</gene>
<dbReference type="GO" id="GO:0010032">
    <property type="term" value="P:meiotic chromosome condensation"/>
    <property type="evidence" value="ECO:0007669"/>
    <property type="project" value="TreeGrafter"/>
</dbReference>
<dbReference type="InterPro" id="IPR016024">
    <property type="entry name" value="ARM-type_fold"/>
</dbReference>
<feature type="region of interest" description="Disordered" evidence="2">
    <location>
        <begin position="170"/>
        <end position="208"/>
    </location>
</feature>
<accession>A0AAD9D9A3</accession>
<dbReference type="EMBL" id="JATAAI010000025">
    <property type="protein sequence ID" value="KAK1737534.1"/>
    <property type="molecule type" value="Genomic_DNA"/>
</dbReference>
<feature type="compositionally biased region" description="Polar residues" evidence="2">
    <location>
        <begin position="588"/>
        <end position="600"/>
    </location>
</feature>
<feature type="compositionally biased region" description="Polar residues" evidence="2">
    <location>
        <begin position="192"/>
        <end position="208"/>
    </location>
</feature>
<keyword evidence="1" id="KW-0226">DNA condensation</keyword>
<sequence>MASSDNTTDNNASSSTTVQELISNLLNISSSSSSPASLYSGITSLDNITSPDVTVAEERAVRTQQLQICSDLLAIVNSAVKKNKRDDSSDDSSGSDEEEEEDEYSSSFIRTNIRMSNTTADNNDDDDTSTTHLRDIVGGMSTEITAKLATVLSELIGHRVETLDVTNNPLIASPEQLQDNNNNDDEEEEATTPLSTGDMTLRSGKSTAQLHQERIAQSAKASQTISKLSMIASQLYVSLIGMKGSWGAGMVDVSGVTSVGSLVRRWGVECRGREGLLILLNNTNKGGGGNGKRSGDRPPPMKRVKKMNAMKKNKNYNGVVVHPSRKSVRINNIDEDDEEEEDYNKLEEHDMVMGGVRLANALGRAPLQLEYKNWSSEAREFYSEAACCALGIVSALLAVCNSNNSSRKSLRDNEDAKLCQEAIGSLESALRMMLLPPTKKRMNPFDRDSLDDAATEASSGAAPLRRSSRSSRGRRGGRNSSSRTSREEAQATKQLQESATFLLRGILPMLHLKMELPNGHAGKMAAYEVVSSLLVNCISSISEDIELDNQSKSVRMSTSSARMSLSHTPRAGGGRKSISFAHTPGKNGENTSPDSNNKSSGVLLPPSLKKSATTPRRTARSSTSSSFSDRPTLHPVLTLIMGLIQKLFTSKGLERAEIRSRVCNFGIQCSEQLPPLERSNVLRFIGDMCVSKISSHRLLAVELIGEILTRKASNDVDNAEPNTPSSILLSALQGRLTDKSPTVRARAAMSLSQVVKKASVAQEENRNLDGTIIAYTPKTLRKRASTDEKATVRKHPLENKEEFIVSGLDISALCQLCNDSSVATRKAAADALTKLVKANYENEEYTSQASSLELAWAHTVLPLVSDAEITCVTKAVEFFSELVLDPIMELGRDAADKLTDDGSTRYFVALRILSKLSEGSKEAGGSRNGTGSLQTALQKAFVIAGSNCKSLVKNLLRAVYHVGAISLGLDRRSSLDSTLSHDEYLESDLFETNIASTRAGAWCLLDALTSTLVKSSDGKSSLANKLRSLTNSDDVPADKKPSLTSTSRLCLMVIARMGNFVPRYDAETCYNEILKDLESFTMPVELISSAVGALVTLTKRLLEDSETEMYDECEHGRQDYFPIASKRLNPAFLLDDEKLLSRALYFVGELSMIGFSSQEDSSRLSKKKSRDITPTDNDPVRGLFIQPSKRLIHLVKLIERVDSDSINTRAHAFVALGKFCLRNEALAKENLNIIARELDQESNTDPAVMSNCLMGVAGRRKEACRCELEKPSQHYFRWDDPLCNGEEERNSALIEFAVTRLRQVARSQCWRQWMGIDFEGAFLDGADRYHKRREIYEMMITNMSDEQKLEVTARLTCEQADRVGNQCFDRHVDILTSPEIKVGRVGTDDDQDDDVASTNGQSQINEIFTNRDYFPRFRGSI</sequence>
<feature type="region of interest" description="Disordered" evidence="2">
    <location>
        <begin position="440"/>
        <end position="495"/>
    </location>
</feature>
<feature type="region of interest" description="Disordered" evidence="2">
    <location>
        <begin position="81"/>
        <end position="130"/>
    </location>
</feature>
<dbReference type="GO" id="GO:0000779">
    <property type="term" value="C:condensed chromosome, centromeric region"/>
    <property type="evidence" value="ECO:0007669"/>
    <property type="project" value="TreeGrafter"/>
</dbReference>
<dbReference type="PANTHER" id="PTHR14222">
    <property type="entry name" value="CONDENSIN"/>
    <property type="match status" value="1"/>
</dbReference>
<dbReference type="Pfam" id="PF20168">
    <property type="entry name" value="PDS5"/>
    <property type="match status" value="1"/>
</dbReference>
<reference evidence="3" key="1">
    <citation type="submission" date="2023-06" db="EMBL/GenBank/DDBJ databases">
        <title>Survivors Of The Sea: Transcriptome response of Skeletonema marinoi to long-term dormancy.</title>
        <authorList>
            <person name="Pinder M.I.M."/>
            <person name="Kourtchenko O."/>
            <person name="Robertson E.K."/>
            <person name="Larsson T."/>
            <person name="Maumus F."/>
            <person name="Osuna-Cruz C.M."/>
            <person name="Vancaester E."/>
            <person name="Stenow R."/>
            <person name="Vandepoele K."/>
            <person name="Ploug H."/>
            <person name="Bruchert V."/>
            <person name="Godhe A."/>
            <person name="Topel M."/>
        </authorList>
    </citation>
    <scope>NUCLEOTIDE SEQUENCE</scope>
    <source>
        <strain evidence="3">R05AC</strain>
    </source>
</reference>
<keyword evidence="4" id="KW-1185">Reference proteome</keyword>
<name>A0AAD9D9A3_9STRA</name>
<feature type="compositionally biased region" description="Acidic residues" evidence="2">
    <location>
        <begin position="88"/>
        <end position="104"/>
    </location>
</feature>
<dbReference type="GO" id="GO:0007076">
    <property type="term" value="P:mitotic chromosome condensation"/>
    <property type="evidence" value="ECO:0007669"/>
    <property type="project" value="InterPro"/>
</dbReference>
<proteinExistence type="predicted"/>
<organism evidence="3 4">
    <name type="scientific">Skeletonema marinoi</name>
    <dbReference type="NCBI Taxonomy" id="267567"/>
    <lineage>
        <taxon>Eukaryota</taxon>
        <taxon>Sar</taxon>
        <taxon>Stramenopiles</taxon>
        <taxon>Ochrophyta</taxon>
        <taxon>Bacillariophyta</taxon>
        <taxon>Coscinodiscophyceae</taxon>
        <taxon>Thalassiosirophycidae</taxon>
        <taxon>Thalassiosirales</taxon>
        <taxon>Skeletonemataceae</taxon>
        <taxon>Skeletonema</taxon>
        <taxon>Skeletonema marinoi-dohrnii complex</taxon>
    </lineage>
</organism>
<feature type="compositionally biased region" description="Low complexity" evidence="2">
    <location>
        <begin position="611"/>
        <end position="629"/>
    </location>
</feature>
<protein>
    <submittedName>
        <fullName evidence="3">Condensin-2 complex subunit D3</fullName>
    </submittedName>
</protein>
<feature type="compositionally biased region" description="Polar residues" evidence="2">
    <location>
        <begin position="549"/>
        <end position="567"/>
    </location>
</feature>
<dbReference type="Proteomes" id="UP001224775">
    <property type="component" value="Unassembled WGS sequence"/>
</dbReference>
<dbReference type="PANTHER" id="PTHR14222:SF1">
    <property type="entry name" value="CONDENSIN-2 COMPLEX SUBUNIT D3"/>
    <property type="match status" value="1"/>
</dbReference>
<dbReference type="GO" id="GO:0042393">
    <property type="term" value="F:histone binding"/>
    <property type="evidence" value="ECO:0007669"/>
    <property type="project" value="TreeGrafter"/>
</dbReference>
<evidence type="ECO:0000313" key="3">
    <source>
        <dbReference type="EMBL" id="KAK1737534.1"/>
    </source>
</evidence>
<dbReference type="InterPro" id="IPR026971">
    <property type="entry name" value="CND1/NCAPD3"/>
</dbReference>
<dbReference type="InterPro" id="IPR011989">
    <property type="entry name" value="ARM-like"/>
</dbReference>
<evidence type="ECO:0000256" key="1">
    <source>
        <dbReference type="ARBA" id="ARBA00023067"/>
    </source>
</evidence>
<comment type="caution">
    <text evidence="3">The sequence shown here is derived from an EMBL/GenBank/DDBJ whole genome shotgun (WGS) entry which is preliminary data.</text>
</comment>
<feature type="compositionally biased region" description="Basic residues" evidence="2">
    <location>
        <begin position="466"/>
        <end position="477"/>
    </location>
</feature>
<evidence type="ECO:0000256" key="2">
    <source>
        <dbReference type="SAM" id="MobiDB-lite"/>
    </source>
</evidence>
<feature type="region of interest" description="Disordered" evidence="2">
    <location>
        <begin position="549"/>
        <end position="629"/>
    </location>
</feature>
<dbReference type="GO" id="GO:0000796">
    <property type="term" value="C:condensin complex"/>
    <property type="evidence" value="ECO:0007669"/>
    <property type="project" value="TreeGrafter"/>
</dbReference>